<sequence length="96" mass="10733">MKSNEFTLPQRRIADRRRPNVTQQTEPLFPVVVPITQNINIFLGVLTTACMRVGCPICLIHFILRTISHCPISTRASTTRTLALLCSIVASLMLVI</sequence>
<keyword evidence="1" id="KW-0472">Membrane</keyword>
<name>A0AAN9SDI7_PSOTE</name>
<evidence type="ECO:0000313" key="3">
    <source>
        <dbReference type="Proteomes" id="UP001386955"/>
    </source>
</evidence>
<keyword evidence="1" id="KW-1133">Transmembrane helix</keyword>
<keyword evidence="3" id="KW-1185">Reference proteome</keyword>
<feature type="transmembrane region" description="Helical" evidence="1">
    <location>
        <begin position="76"/>
        <end position="95"/>
    </location>
</feature>
<gene>
    <name evidence="2" type="ORF">VNO78_14682</name>
</gene>
<organism evidence="2 3">
    <name type="scientific">Psophocarpus tetragonolobus</name>
    <name type="common">Winged bean</name>
    <name type="synonym">Dolichos tetragonolobus</name>
    <dbReference type="NCBI Taxonomy" id="3891"/>
    <lineage>
        <taxon>Eukaryota</taxon>
        <taxon>Viridiplantae</taxon>
        <taxon>Streptophyta</taxon>
        <taxon>Embryophyta</taxon>
        <taxon>Tracheophyta</taxon>
        <taxon>Spermatophyta</taxon>
        <taxon>Magnoliopsida</taxon>
        <taxon>eudicotyledons</taxon>
        <taxon>Gunneridae</taxon>
        <taxon>Pentapetalae</taxon>
        <taxon>rosids</taxon>
        <taxon>fabids</taxon>
        <taxon>Fabales</taxon>
        <taxon>Fabaceae</taxon>
        <taxon>Papilionoideae</taxon>
        <taxon>50 kb inversion clade</taxon>
        <taxon>NPAAA clade</taxon>
        <taxon>indigoferoid/millettioid clade</taxon>
        <taxon>Phaseoleae</taxon>
        <taxon>Psophocarpus</taxon>
    </lineage>
</organism>
<proteinExistence type="predicted"/>
<dbReference type="AlphaFoldDB" id="A0AAN9SDI7"/>
<dbReference type="Proteomes" id="UP001386955">
    <property type="component" value="Unassembled WGS sequence"/>
</dbReference>
<reference evidence="2 3" key="1">
    <citation type="submission" date="2024-01" db="EMBL/GenBank/DDBJ databases">
        <title>The genomes of 5 underutilized Papilionoideae crops provide insights into root nodulation and disease resistanc.</title>
        <authorList>
            <person name="Jiang F."/>
        </authorList>
    </citation>
    <scope>NUCLEOTIDE SEQUENCE [LARGE SCALE GENOMIC DNA]</scope>
    <source>
        <strain evidence="2">DUOXIRENSHENG_FW03</strain>
        <tissue evidence="2">Leaves</tissue>
    </source>
</reference>
<comment type="caution">
    <text evidence="2">The sequence shown here is derived from an EMBL/GenBank/DDBJ whole genome shotgun (WGS) entry which is preliminary data.</text>
</comment>
<dbReference type="EMBL" id="JAYMYS010000004">
    <property type="protein sequence ID" value="KAK7394162.1"/>
    <property type="molecule type" value="Genomic_DNA"/>
</dbReference>
<accession>A0AAN9SDI7</accession>
<feature type="transmembrane region" description="Helical" evidence="1">
    <location>
        <begin position="39"/>
        <end position="64"/>
    </location>
</feature>
<protein>
    <submittedName>
        <fullName evidence="2">Uncharacterized protein</fullName>
    </submittedName>
</protein>
<evidence type="ECO:0000313" key="2">
    <source>
        <dbReference type="EMBL" id="KAK7394162.1"/>
    </source>
</evidence>
<keyword evidence="1" id="KW-0812">Transmembrane</keyword>
<evidence type="ECO:0000256" key="1">
    <source>
        <dbReference type="SAM" id="Phobius"/>
    </source>
</evidence>